<keyword evidence="2" id="KW-0694">RNA-binding</keyword>
<dbReference type="InterPro" id="IPR011035">
    <property type="entry name" value="Ribosomal_bL25/Gln-tRNA_synth"/>
</dbReference>
<dbReference type="SUPFAM" id="SSF50715">
    <property type="entry name" value="Ribosomal protein L25-like"/>
    <property type="match status" value="1"/>
</dbReference>
<dbReference type="Gene3D" id="2.40.240.10">
    <property type="entry name" value="Ribosomal Protein L25, Chain P"/>
    <property type="match status" value="1"/>
</dbReference>
<reference evidence="7 8" key="1">
    <citation type="journal article" date="2016" name="Nat. Commun.">
        <title>Thousands of microbial genomes shed light on interconnected biogeochemical processes in an aquifer system.</title>
        <authorList>
            <person name="Anantharaman K."/>
            <person name="Brown C.T."/>
            <person name="Hug L.A."/>
            <person name="Sharon I."/>
            <person name="Castelle C.J."/>
            <person name="Probst A.J."/>
            <person name="Thomas B.C."/>
            <person name="Singh A."/>
            <person name="Wilkins M.J."/>
            <person name="Karaoz U."/>
            <person name="Brodie E.L."/>
            <person name="Williams K.H."/>
            <person name="Hubbard S.S."/>
            <person name="Banfield J.F."/>
        </authorList>
    </citation>
    <scope>NUCLEOTIDE SEQUENCE [LARGE SCALE GENOMIC DNA]</scope>
</reference>
<name>A0A1G2KGX3_9BACT</name>
<keyword evidence="3" id="KW-0689">Ribosomal protein</keyword>
<evidence type="ECO:0000256" key="3">
    <source>
        <dbReference type="ARBA" id="ARBA00022980"/>
    </source>
</evidence>
<dbReference type="InterPro" id="IPR020057">
    <property type="entry name" value="Ribosomal_bL25_b-dom"/>
</dbReference>
<organism evidence="7 8">
    <name type="scientific">Candidatus Sungbacteria bacterium RIFCSPHIGHO2_02_FULL_47_11</name>
    <dbReference type="NCBI Taxonomy" id="1802270"/>
    <lineage>
        <taxon>Bacteria</taxon>
        <taxon>Candidatus Sungiibacteriota</taxon>
    </lineage>
</organism>
<protein>
    <submittedName>
        <fullName evidence="7">Uncharacterized protein</fullName>
    </submittedName>
</protein>
<dbReference type="Gene3D" id="2.170.120.20">
    <property type="entry name" value="Ribosomal protein L25, beta domain"/>
    <property type="match status" value="1"/>
</dbReference>
<dbReference type="STRING" id="1802270.A3C07_00310"/>
<evidence type="ECO:0000313" key="8">
    <source>
        <dbReference type="Proteomes" id="UP000179023"/>
    </source>
</evidence>
<dbReference type="Proteomes" id="UP000179023">
    <property type="component" value="Unassembled WGS sequence"/>
</dbReference>
<dbReference type="InterPro" id="IPR020930">
    <property type="entry name" value="Ribosomal_uL5_bac-type"/>
</dbReference>
<gene>
    <name evidence="7" type="ORF">A3C07_00310</name>
</gene>
<comment type="caution">
    <text evidence="7">The sequence shown here is derived from an EMBL/GenBank/DDBJ whole genome shotgun (WGS) entry which is preliminary data.</text>
</comment>
<dbReference type="InterPro" id="IPR020056">
    <property type="entry name" value="Rbsml_bL25/Gln-tRNA_synth_N"/>
</dbReference>
<dbReference type="Pfam" id="PF14693">
    <property type="entry name" value="Ribosomal_TL5_C"/>
    <property type="match status" value="1"/>
</dbReference>
<dbReference type="GO" id="GO:0003735">
    <property type="term" value="F:structural constituent of ribosome"/>
    <property type="evidence" value="ECO:0007669"/>
    <property type="project" value="InterPro"/>
</dbReference>
<dbReference type="PANTHER" id="PTHR33284">
    <property type="entry name" value="RIBOSOMAL PROTEIN L25/GLN-TRNA SYNTHETASE, ANTI-CODON-BINDING DOMAIN-CONTAINING PROTEIN"/>
    <property type="match status" value="1"/>
</dbReference>
<dbReference type="NCBIfam" id="TIGR00731">
    <property type="entry name" value="bL25_bact_ctc"/>
    <property type="match status" value="1"/>
</dbReference>
<keyword evidence="4" id="KW-0687">Ribonucleoprotein</keyword>
<accession>A0A1G2KGX3</accession>
<evidence type="ECO:0000259" key="6">
    <source>
        <dbReference type="Pfam" id="PF14693"/>
    </source>
</evidence>
<keyword evidence="1" id="KW-0699">rRNA-binding</keyword>
<evidence type="ECO:0000256" key="1">
    <source>
        <dbReference type="ARBA" id="ARBA00022730"/>
    </source>
</evidence>
<evidence type="ECO:0000313" key="7">
    <source>
        <dbReference type="EMBL" id="OGZ98716.1"/>
    </source>
</evidence>
<dbReference type="GO" id="GO:0006412">
    <property type="term" value="P:translation"/>
    <property type="evidence" value="ECO:0007669"/>
    <property type="project" value="InterPro"/>
</dbReference>
<dbReference type="GO" id="GO:0008097">
    <property type="term" value="F:5S rRNA binding"/>
    <property type="evidence" value="ECO:0007669"/>
    <property type="project" value="InterPro"/>
</dbReference>
<dbReference type="AlphaFoldDB" id="A0A1G2KGX3"/>
<dbReference type="InterPro" id="IPR037121">
    <property type="entry name" value="Ribosomal_bL25_C"/>
</dbReference>
<feature type="domain" description="Large ribosomal subunit protein bL25 beta" evidence="6">
    <location>
        <begin position="97"/>
        <end position="175"/>
    </location>
</feature>
<proteinExistence type="inferred from homology"/>
<evidence type="ECO:0000259" key="5">
    <source>
        <dbReference type="Pfam" id="PF01386"/>
    </source>
</evidence>
<dbReference type="HAMAP" id="MF_01334">
    <property type="entry name" value="Ribosomal_bL25_CTC"/>
    <property type="match status" value="1"/>
</dbReference>
<sequence>MLELKAQKRDILGKKVKSLRKKGFLPAVLYGEKVASLSVTVPFRDFEKVYLKTGESTLIKLDVEGTPHTVLIFRIAQDPLRGVPIHADFYAVRMDKEIRTKVPVKIVGESLAVKNEGGILLTVLRELEIEALPQNLPHEIKVDISGLLTLESRIQVKDIVFPAGVKVLVDPNDAV</sequence>
<feature type="domain" description="Large ribosomal subunit protein bL25 L25" evidence="5">
    <location>
        <begin position="4"/>
        <end position="89"/>
    </location>
</feature>
<dbReference type="GO" id="GO:0022625">
    <property type="term" value="C:cytosolic large ribosomal subunit"/>
    <property type="evidence" value="ECO:0007669"/>
    <property type="project" value="TreeGrafter"/>
</dbReference>
<dbReference type="EMBL" id="MHQI01000058">
    <property type="protein sequence ID" value="OGZ98716.1"/>
    <property type="molecule type" value="Genomic_DNA"/>
</dbReference>
<dbReference type="CDD" id="cd00495">
    <property type="entry name" value="Ribosomal_L25_TL5_CTC"/>
    <property type="match status" value="1"/>
</dbReference>
<dbReference type="InterPro" id="IPR001021">
    <property type="entry name" value="Ribosomal_bL25_long"/>
</dbReference>
<dbReference type="Pfam" id="PF01386">
    <property type="entry name" value="Ribosomal_L25p"/>
    <property type="match status" value="1"/>
</dbReference>
<feature type="non-terminal residue" evidence="7">
    <location>
        <position position="175"/>
    </location>
</feature>
<evidence type="ECO:0000256" key="4">
    <source>
        <dbReference type="ARBA" id="ARBA00023274"/>
    </source>
</evidence>
<evidence type="ECO:0000256" key="2">
    <source>
        <dbReference type="ARBA" id="ARBA00022884"/>
    </source>
</evidence>
<dbReference type="InterPro" id="IPR029751">
    <property type="entry name" value="Ribosomal_L25_dom"/>
</dbReference>
<dbReference type="PANTHER" id="PTHR33284:SF1">
    <property type="entry name" value="RIBOSOMAL PROTEIN L25_GLN-TRNA SYNTHETASE, ANTI-CODON-BINDING DOMAIN-CONTAINING PROTEIN"/>
    <property type="match status" value="1"/>
</dbReference>